<evidence type="ECO:0000313" key="2">
    <source>
        <dbReference type="Proteomes" id="UP001054837"/>
    </source>
</evidence>
<dbReference type="AlphaFoldDB" id="A0AAV4QHG1"/>
<proteinExistence type="predicted"/>
<gene>
    <name evidence="1" type="ORF">CDAR_169361</name>
</gene>
<comment type="caution">
    <text evidence="1">The sequence shown here is derived from an EMBL/GenBank/DDBJ whole genome shotgun (WGS) entry which is preliminary data.</text>
</comment>
<protein>
    <submittedName>
        <fullName evidence="1">Uncharacterized protein</fullName>
    </submittedName>
</protein>
<evidence type="ECO:0000313" key="1">
    <source>
        <dbReference type="EMBL" id="GIY08865.1"/>
    </source>
</evidence>
<reference evidence="1 2" key="1">
    <citation type="submission" date="2021-06" db="EMBL/GenBank/DDBJ databases">
        <title>Caerostris darwini draft genome.</title>
        <authorList>
            <person name="Kono N."/>
            <person name="Arakawa K."/>
        </authorList>
    </citation>
    <scope>NUCLEOTIDE SEQUENCE [LARGE SCALE GENOMIC DNA]</scope>
</reference>
<organism evidence="1 2">
    <name type="scientific">Caerostris darwini</name>
    <dbReference type="NCBI Taxonomy" id="1538125"/>
    <lineage>
        <taxon>Eukaryota</taxon>
        <taxon>Metazoa</taxon>
        <taxon>Ecdysozoa</taxon>
        <taxon>Arthropoda</taxon>
        <taxon>Chelicerata</taxon>
        <taxon>Arachnida</taxon>
        <taxon>Araneae</taxon>
        <taxon>Araneomorphae</taxon>
        <taxon>Entelegynae</taxon>
        <taxon>Araneoidea</taxon>
        <taxon>Araneidae</taxon>
        <taxon>Caerostris</taxon>
    </lineage>
</organism>
<accession>A0AAV4QHG1</accession>
<dbReference type="Proteomes" id="UP001054837">
    <property type="component" value="Unassembled WGS sequence"/>
</dbReference>
<keyword evidence="2" id="KW-1185">Reference proteome</keyword>
<dbReference type="EMBL" id="BPLQ01004553">
    <property type="protein sequence ID" value="GIY08865.1"/>
    <property type="molecule type" value="Genomic_DNA"/>
</dbReference>
<name>A0AAV4QHG1_9ARAC</name>
<sequence>MHCNLYTSPSTYCRYIKQTTVSKTGDTTIPTINLLTQRVITLQMHPYDNNYSAVTPPVPPMEREKTTPTLCQTQILPVVSSRACPNFKVCS</sequence>